<dbReference type="OMA" id="CDIANAW"/>
<organism evidence="1 2">
    <name type="scientific">Grifola frondosa</name>
    <name type="common">Maitake</name>
    <name type="synonym">Polyporus frondosus</name>
    <dbReference type="NCBI Taxonomy" id="5627"/>
    <lineage>
        <taxon>Eukaryota</taxon>
        <taxon>Fungi</taxon>
        <taxon>Dikarya</taxon>
        <taxon>Basidiomycota</taxon>
        <taxon>Agaricomycotina</taxon>
        <taxon>Agaricomycetes</taxon>
        <taxon>Polyporales</taxon>
        <taxon>Grifolaceae</taxon>
        <taxon>Grifola</taxon>
    </lineage>
</organism>
<dbReference type="EMBL" id="LUGG01000020">
    <property type="protein sequence ID" value="OBZ68482.1"/>
    <property type="molecule type" value="Genomic_DNA"/>
</dbReference>
<protein>
    <recommendedName>
        <fullName evidence="3">F-box domain-containing protein</fullName>
    </recommendedName>
</protein>
<gene>
    <name evidence="1" type="ORF">A0H81_11447</name>
</gene>
<dbReference type="SUPFAM" id="SSF52047">
    <property type="entry name" value="RNI-like"/>
    <property type="match status" value="1"/>
</dbReference>
<keyword evidence="2" id="KW-1185">Reference proteome</keyword>
<evidence type="ECO:0000313" key="2">
    <source>
        <dbReference type="Proteomes" id="UP000092993"/>
    </source>
</evidence>
<proteinExistence type="predicted"/>
<sequence length="510" mass="57836">MAVHRVPEDMLVPNAHANEEMSTAMRCLCIDEILVVIIEILLARPARSDVISLAGTHRAFRNTSELLLWRTLHSLVPLIKLLENYSPQETEIDGSNGTGGAAKNRAACPEFFSFPPDQDDVDATHFLHFAGFVKEFTWVNENFPILTMVASKWGIIFPNLRRLDFVEDDSSYFEFLGFLPGSNLEHLSVTTTCPDSEVVLGVLDVVRRACGSIQRLEINGLPSLSAISALVQDRPYTREFSGIPLLSRFYNLTEVDITLDLDDGHLDIPSETGDFFSRLKTACFRFSLLNANTRRFLRAITSPELTRLTVTSSQRPHFSIIAAHLDPLRHSPQISRARLAFTLTVIADDWPQEEQDWVDGSALQGVRAPYIETLKLDICWFHWDIAALHDLARAVSEAEVIDLNTELEFARHWFLPIKGLQAFAEHCPHLVRLHVTVWAVNCPYTCPTGLNSASNLEELTVYDSYMGFPEHVAAYLVYLFPKLKHISRTGYYRPIAWDKVSDLLHKYRRR</sequence>
<reference evidence="1 2" key="1">
    <citation type="submission" date="2016-03" db="EMBL/GenBank/DDBJ databases">
        <title>Whole genome sequencing of Grifola frondosa 9006-11.</title>
        <authorList>
            <person name="Min B."/>
            <person name="Park H."/>
            <person name="Kim J.-G."/>
            <person name="Cho H."/>
            <person name="Oh Y.-L."/>
            <person name="Kong W.-S."/>
            <person name="Choi I.-G."/>
        </authorList>
    </citation>
    <scope>NUCLEOTIDE SEQUENCE [LARGE SCALE GENOMIC DNA]</scope>
    <source>
        <strain evidence="1 2">9006-11</strain>
    </source>
</reference>
<dbReference type="Proteomes" id="UP000092993">
    <property type="component" value="Unassembled WGS sequence"/>
</dbReference>
<accession>A0A1C7LV06</accession>
<evidence type="ECO:0000313" key="1">
    <source>
        <dbReference type="EMBL" id="OBZ68482.1"/>
    </source>
</evidence>
<dbReference type="STRING" id="5627.A0A1C7LV06"/>
<dbReference type="InterPro" id="IPR032675">
    <property type="entry name" value="LRR_dom_sf"/>
</dbReference>
<dbReference type="AlphaFoldDB" id="A0A1C7LV06"/>
<comment type="caution">
    <text evidence="1">The sequence shown here is derived from an EMBL/GenBank/DDBJ whole genome shotgun (WGS) entry which is preliminary data.</text>
</comment>
<dbReference type="Gene3D" id="3.80.10.10">
    <property type="entry name" value="Ribonuclease Inhibitor"/>
    <property type="match status" value="1"/>
</dbReference>
<evidence type="ECO:0008006" key="3">
    <source>
        <dbReference type="Google" id="ProtNLM"/>
    </source>
</evidence>
<name>A0A1C7LV06_GRIFR</name>
<dbReference type="OrthoDB" id="3174539at2759"/>